<comment type="caution">
    <text evidence="9">The sequence shown here is derived from an EMBL/GenBank/DDBJ whole genome shotgun (WGS) entry which is preliminary data.</text>
</comment>
<comment type="function">
    <text evidence="1 7">May be involved in both secretory and endocytic intracellular trafficking in the endosomal/prevacuolar compartments.</text>
</comment>
<proteinExistence type="inferred from homology"/>
<evidence type="ECO:0000256" key="8">
    <source>
        <dbReference type="SAM" id="MobiDB-lite"/>
    </source>
</evidence>
<evidence type="ECO:0000313" key="9">
    <source>
        <dbReference type="EMBL" id="RYR16495.1"/>
    </source>
</evidence>
<comment type="subcellular location">
    <subcellularLocation>
        <location evidence="2">Endomembrane system</location>
        <topology evidence="2">Multi-pass membrane protein</topology>
    </subcellularLocation>
    <subcellularLocation>
        <location evidence="7">Membrane</location>
        <topology evidence="7">Multi-pass membrane protein</topology>
    </subcellularLocation>
</comment>
<keyword evidence="10" id="KW-1185">Reference proteome</keyword>
<dbReference type="OrthoDB" id="690149at2759"/>
<protein>
    <recommendedName>
        <fullName evidence="7">PRA1 family protein</fullName>
    </recommendedName>
</protein>
<dbReference type="AlphaFoldDB" id="A0A444ZQS3"/>
<organism evidence="9 10">
    <name type="scientific">Arachis hypogaea</name>
    <name type="common">Peanut</name>
    <dbReference type="NCBI Taxonomy" id="3818"/>
    <lineage>
        <taxon>Eukaryota</taxon>
        <taxon>Viridiplantae</taxon>
        <taxon>Streptophyta</taxon>
        <taxon>Embryophyta</taxon>
        <taxon>Tracheophyta</taxon>
        <taxon>Spermatophyta</taxon>
        <taxon>Magnoliopsida</taxon>
        <taxon>eudicotyledons</taxon>
        <taxon>Gunneridae</taxon>
        <taxon>Pentapetalae</taxon>
        <taxon>rosids</taxon>
        <taxon>fabids</taxon>
        <taxon>Fabales</taxon>
        <taxon>Fabaceae</taxon>
        <taxon>Papilionoideae</taxon>
        <taxon>50 kb inversion clade</taxon>
        <taxon>dalbergioids sensu lato</taxon>
        <taxon>Dalbergieae</taxon>
        <taxon>Pterocarpus clade</taxon>
        <taxon>Arachis</taxon>
    </lineage>
</organism>
<evidence type="ECO:0000256" key="4">
    <source>
        <dbReference type="ARBA" id="ARBA00022692"/>
    </source>
</evidence>
<evidence type="ECO:0000313" key="10">
    <source>
        <dbReference type="Proteomes" id="UP000289738"/>
    </source>
</evidence>
<feature type="transmembrane region" description="Helical" evidence="7">
    <location>
        <begin position="142"/>
        <end position="162"/>
    </location>
</feature>
<dbReference type="InterPro" id="IPR004895">
    <property type="entry name" value="Prenylated_rab_accept_PRA1"/>
</dbReference>
<keyword evidence="5 7" id="KW-1133">Transmembrane helix</keyword>
<feature type="transmembrane region" description="Helical" evidence="7">
    <location>
        <begin position="119"/>
        <end position="136"/>
    </location>
</feature>
<feature type="transmembrane region" description="Helical" evidence="7">
    <location>
        <begin position="62"/>
        <end position="80"/>
    </location>
</feature>
<dbReference type="STRING" id="3818.A0A444ZQS3"/>
<dbReference type="PANTHER" id="PTHR38519:SF3">
    <property type="entry name" value="PRA1 FAMILY PROTEIN"/>
    <property type="match status" value="1"/>
</dbReference>
<gene>
    <name evidence="9" type="ORF">Ahy_B04g073525</name>
</gene>
<sequence>MANFGTSQRIPTSSKPSSKVESHETKENHEKLYTDIKIYCPFNMPLTSEAAAIRIMRNLGNLGLYYTLFFWIILFIVLIPRHKISLIILVIMTYVITIYCLILRAFPYSVLLHKVIDKRFVLSLLVFVTVVMLVVTEAGSHLAVTLAIAVPIILIHSLLWIAHHHSFDTEDHYCNCNCEVGADGTEEV</sequence>
<feature type="transmembrane region" description="Helical" evidence="7">
    <location>
        <begin position="86"/>
        <end position="107"/>
    </location>
</feature>
<comment type="similarity">
    <text evidence="3 7">Belongs to the PRA1 family.</text>
</comment>
<dbReference type="GO" id="GO:0016192">
    <property type="term" value="P:vesicle-mediated transport"/>
    <property type="evidence" value="ECO:0007669"/>
    <property type="project" value="UniProtKB-ARBA"/>
</dbReference>
<name>A0A444ZQS3_ARAHY</name>
<dbReference type="Pfam" id="PF03208">
    <property type="entry name" value="PRA1"/>
    <property type="match status" value="1"/>
</dbReference>
<dbReference type="PANTHER" id="PTHR38519">
    <property type="entry name" value="PRA1 FAMILY PROTEIN"/>
    <property type="match status" value="1"/>
</dbReference>
<evidence type="ECO:0000256" key="3">
    <source>
        <dbReference type="ARBA" id="ARBA00006483"/>
    </source>
</evidence>
<accession>A0A444ZQS3</accession>
<evidence type="ECO:0000256" key="6">
    <source>
        <dbReference type="ARBA" id="ARBA00023136"/>
    </source>
</evidence>
<feature type="region of interest" description="Disordered" evidence="8">
    <location>
        <begin position="1"/>
        <end position="26"/>
    </location>
</feature>
<keyword evidence="4 7" id="KW-0812">Transmembrane</keyword>
<dbReference type="Proteomes" id="UP000289738">
    <property type="component" value="Chromosome B04"/>
</dbReference>
<evidence type="ECO:0000256" key="2">
    <source>
        <dbReference type="ARBA" id="ARBA00004127"/>
    </source>
</evidence>
<keyword evidence="6 7" id="KW-0472">Membrane</keyword>
<evidence type="ECO:0000256" key="5">
    <source>
        <dbReference type="ARBA" id="ARBA00022989"/>
    </source>
</evidence>
<reference evidence="9 10" key="1">
    <citation type="submission" date="2019-01" db="EMBL/GenBank/DDBJ databases">
        <title>Sequencing of cultivated peanut Arachis hypogaea provides insights into genome evolution and oil improvement.</title>
        <authorList>
            <person name="Chen X."/>
        </authorList>
    </citation>
    <scope>NUCLEOTIDE SEQUENCE [LARGE SCALE GENOMIC DNA]</scope>
    <source>
        <strain evidence="10">cv. Fuhuasheng</strain>
        <tissue evidence="9">Leaves</tissue>
    </source>
</reference>
<dbReference type="EMBL" id="SDMP01000014">
    <property type="protein sequence ID" value="RYR16495.1"/>
    <property type="molecule type" value="Genomic_DNA"/>
</dbReference>
<evidence type="ECO:0000256" key="7">
    <source>
        <dbReference type="RuleBase" id="RU363107"/>
    </source>
</evidence>
<dbReference type="GO" id="GO:0016020">
    <property type="term" value="C:membrane"/>
    <property type="evidence" value="ECO:0007669"/>
    <property type="project" value="UniProtKB-SubCell"/>
</dbReference>
<feature type="compositionally biased region" description="Polar residues" evidence="8">
    <location>
        <begin position="1"/>
        <end position="17"/>
    </location>
</feature>
<evidence type="ECO:0000256" key="1">
    <source>
        <dbReference type="ARBA" id="ARBA00002501"/>
    </source>
</evidence>
<dbReference type="GO" id="GO:0005783">
    <property type="term" value="C:endoplasmic reticulum"/>
    <property type="evidence" value="ECO:0007669"/>
    <property type="project" value="UniProtKB-ARBA"/>
</dbReference>
<keyword evidence="7" id="KW-0813">Transport</keyword>